<feature type="compositionally biased region" description="Polar residues" evidence="1">
    <location>
        <begin position="1"/>
        <end position="12"/>
    </location>
</feature>
<keyword evidence="2" id="KW-1133">Transmembrane helix</keyword>
<proteinExistence type="predicted"/>
<gene>
    <name evidence="3" type="ORF">BMAGN_0968</name>
</gene>
<dbReference type="eggNOG" id="COG5479">
    <property type="taxonomic scope" value="Bacteria"/>
</dbReference>
<dbReference type="STRING" id="1692.BMAGN_0968"/>
<accession>A0A087BDV4</accession>
<reference evidence="3 4" key="1">
    <citation type="submission" date="2014-03" db="EMBL/GenBank/DDBJ databases">
        <title>Genomics of Bifidobacteria.</title>
        <authorList>
            <person name="Ventura M."/>
            <person name="Milani C."/>
            <person name="Lugli G.A."/>
        </authorList>
    </citation>
    <scope>NUCLEOTIDE SEQUENCE [LARGE SCALE GENOMIC DNA]</scope>
    <source>
        <strain evidence="3 4">LMG 11591</strain>
    </source>
</reference>
<dbReference type="Proteomes" id="UP000029052">
    <property type="component" value="Unassembled WGS sequence"/>
</dbReference>
<dbReference type="RefSeq" id="WP_022859578.1">
    <property type="nucleotide sequence ID" value="NZ_JGZB01000002.1"/>
</dbReference>
<keyword evidence="4" id="KW-1185">Reference proteome</keyword>
<evidence type="ECO:0000256" key="1">
    <source>
        <dbReference type="SAM" id="MobiDB-lite"/>
    </source>
</evidence>
<feature type="region of interest" description="Disordered" evidence="1">
    <location>
        <begin position="1"/>
        <end position="22"/>
    </location>
</feature>
<sequence length="303" mass="33570">MHEHNSSVNQSKRTNRLRDSWTRATPAQRVRTAIIGIVCAAALVAATVCSSNAALARVNMQTALDRQAELVELYGFDPGNIISQHQFFDRDAMSEHDIQSFLNEQGEACTGKECLKNATFTVANRKADRYCNEYVADKSHKEHAASIIYKTQQACAVSAKVLLTMLQKEQQLVTAANPTAQQYRSAMGLSCPDDKACDTAYAGFFNQVFGSAQRYQYYVHHENEYGYHAHALNYVRFNPDPACGGTDVYIHNRATALLYIYTPYQPNTAALAAGAGEGDACSTYGNRNFSLIYQGWFGDPRVS</sequence>
<evidence type="ECO:0000313" key="3">
    <source>
        <dbReference type="EMBL" id="KFI69204.1"/>
    </source>
</evidence>
<dbReference type="EMBL" id="JGZB01000002">
    <property type="protein sequence ID" value="KFI69204.1"/>
    <property type="molecule type" value="Genomic_DNA"/>
</dbReference>
<keyword evidence="2" id="KW-0812">Transmembrane</keyword>
<protein>
    <recommendedName>
        <fullName evidence="5">Hemagglutinin</fullName>
    </recommendedName>
</protein>
<name>A0A087BDV4_9BIFI</name>
<dbReference type="AlphaFoldDB" id="A0A087BDV4"/>
<evidence type="ECO:0000313" key="4">
    <source>
        <dbReference type="Proteomes" id="UP000029052"/>
    </source>
</evidence>
<evidence type="ECO:0000256" key="2">
    <source>
        <dbReference type="SAM" id="Phobius"/>
    </source>
</evidence>
<feature type="transmembrane region" description="Helical" evidence="2">
    <location>
        <begin position="33"/>
        <end position="56"/>
    </location>
</feature>
<evidence type="ECO:0008006" key="5">
    <source>
        <dbReference type="Google" id="ProtNLM"/>
    </source>
</evidence>
<comment type="caution">
    <text evidence="3">The sequence shown here is derived from an EMBL/GenBank/DDBJ whole genome shotgun (WGS) entry which is preliminary data.</text>
</comment>
<organism evidence="3 4">
    <name type="scientific">Bifidobacterium magnum</name>
    <dbReference type="NCBI Taxonomy" id="1692"/>
    <lineage>
        <taxon>Bacteria</taxon>
        <taxon>Bacillati</taxon>
        <taxon>Actinomycetota</taxon>
        <taxon>Actinomycetes</taxon>
        <taxon>Bifidobacteriales</taxon>
        <taxon>Bifidobacteriaceae</taxon>
        <taxon>Bifidobacterium</taxon>
    </lineage>
</organism>
<keyword evidence="2" id="KW-0472">Membrane</keyword>